<accession>A0A2T1DGE6</accession>
<dbReference type="Proteomes" id="UP000238634">
    <property type="component" value="Unassembled WGS sequence"/>
</dbReference>
<reference evidence="1 2" key="2">
    <citation type="submission" date="2018-03" db="EMBL/GenBank/DDBJ databases">
        <title>The ancient ancestry and fast evolution of plastids.</title>
        <authorList>
            <person name="Moore K.R."/>
            <person name="Magnabosco C."/>
            <person name="Momper L."/>
            <person name="Gold D.A."/>
            <person name="Bosak T."/>
            <person name="Fournier G.P."/>
        </authorList>
    </citation>
    <scope>NUCLEOTIDE SEQUENCE [LARGE SCALE GENOMIC DNA]</scope>
    <source>
        <strain evidence="1 2">ULC007</strain>
    </source>
</reference>
<dbReference type="EMBL" id="PVWG01000010">
    <property type="protein sequence ID" value="PSB19558.1"/>
    <property type="molecule type" value="Genomic_DNA"/>
</dbReference>
<sequence>MAIEEEYEDVLQNIESGIIQIYKENPDLIDAEVATALEALVRIYGAEAQGKSISSRPIRGVSRKVMESVQQMCEWRLGRATIANPKGIAKAPPTVEVDTIVACLKRIQSSIKLWTQKGGRQGYLNFVSQFIG</sequence>
<keyword evidence="2" id="KW-1185">Reference proteome</keyword>
<organism evidence="1 2">
    <name type="scientific">Phormidesmis priestleyi ULC007</name>
    <dbReference type="NCBI Taxonomy" id="1920490"/>
    <lineage>
        <taxon>Bacteria</taxon>
        <taxon>Bacillati</taxon>
        <taxon>Cyanobacteriota</taxon>
        <taxon>Cyanophyceae</taxon>
        <taxon>Leptolyngbyales</taxon>
        <taxon>Leptolyngbyaceae</taxon>
        <taxon>Phormidesmis</taxon>
    </lineage>
</organism>
<gene>
    <name evidence="1" type="ORF">C7B65_11100</name>
</gene>
<evidence type="ECO:0000313" key="1">
    <source>
        <dbReference type="EMBL" id="PSB19558.1"/>
    </source>
</evidence>
<dbReference type="AlphaFoldDB" id="A0A2T1DGE6"/>
<dbReference type="OrthoDB" id="579667at2"/>
<name>A0A2T1DGE6_9CYAN</name>
<evidence type="ECO:0000313" key="2">
    <source>
        <dbReference type="Proteomes" id="UP000238634"/>
    </source>
</evidence>
<comment type="caution">
    <text evidence="1">The sequence shown here is derived from an EMBL/GenBank/DDBJ whole genome shotgun (WGS) entry which is preliminary data.</text>
</comment>
<reference evidence="1 2" key="1">
    <citation type="submission" date="2018-02" db="EMBL/GenBank/DDBJ databases">
        <authorList>
            <person name="Cohen D.B."/>
            <person name="Kent A.D."/>
        </authorList>
    </citation>
    <scope>NUCLEOTIDE SEQUENCE [LARGE SCALE GENOMIC DNA]</scope>
    <source>
        <strain evidence="1 2">ULC007</strain>
    </source>
</reference>
<proteinExistence type="predicted"/>
<protein>
    <submittedName>
        <fullName evidence="1">Uncharacterized protein</fullName>
    </submittedName>
</protein>